<reference evidence="1 3" key="1">
    <citation type="submission" date="2015-11" db="EMBL/GenBank/DDBJ databases">
        <title>Genomic analysis of 38 Legionella species identifies large and diverse effector repertoires.</title>
        <authorList>
            <person name="Burstein D."/>
            <person name="Amaro F."/>
            <person name="Zusman T."/>
            <person name="Lifshitz Z."/>
            <person name="Cohen O."/>
            <person name="Gilbert J.A."/>
            <person name="Pupko T."/>
            <person name="Shuman H.A."/>
            <person name="Segal G."/>
        </authorList>
    </citation>
    <scope>NUCLEOTIDE SEQUENCE [LARGE SCALE GENOMIC DNA]</scope>
    <source>
        <strain evidence="1 3">ATCC 43877</strain>
    </source>
</reference>
<keyword evidence="3" id="KW-1185">Reference proteome</keyword>
<proteinExistence type="predicted"/>
<dbReference type="EMBL" id="UGOG01000001">
    <property type="protein sequence ID" value="STX63751.1"/>
    <property type="molecule type" value="Genomic_DNA"/>
</dbReference>
<dbReference type="AlphaFoldDB" id="A0A378K7E6"/>
<evidence type="ECO:0000313" key="3">
    <source>
        <dbReference type="Proteomes" id="UP000054985"/>
    </source>
</evidence>
<evidence type="ECO:0000313" key="2">
    <source>
        <dbReference type="EMBL" id="STX63751.1"/>
    </source>
</evidence>
<dbReference type="Proteomes" id="UP000254040">
    <property type="component" value="Unassembled WGS sequence"/>
</dbReference>
<evidence type="ECO:0000313" key="4">
    <source>
        <dbReference type="Proteomes" id="UP000254040"/>
    </source>
</evidence>
<evidence type="ECO:0000313" key="1">
    <source>
        <dbReference type="EMBL" id="KTD38827.1"/>
    </source>
</evidence>
<dbReference type="PANTHER" id="PTHR30298">
    <property type="entry name" value="H REPEAT-ASSOCIATED PREDICTED TRANSPOSASE"/>
    <property type="match status" value="1"/>
</dbReference>
<reference evidence="2 4" key="2">
    <citation type="submission" date="2018-06" db="EMBL/GenBank/DDBJ databases">
        <authorList>
            <consortium name="Pathogen Informatics"/>
            <person name="Doyle S."/>
        </authorList>
    </citation>
    <scope>NUCLEOTIDE SEQUENCE [LARGE SCALE GENOMIC DNA]</scope>
    <source>
        <strain evidence="2 4">NCTC12239</strain>
    </source>
</reference>
<dbReference type="EMBL" id="LNYN01000006">
    <property type="protein sequence ID" value="KTD38827.1"/>
    <property type="molecule type" value="Genomic_DNA"/>
</dbReference>
<organism evidence="2 4">
    <name type="scientific">Legionella moravica</name>
    <dbReference type="NCBI Taxonomy" id="39962"/>
    <lineage>
        <taxon>Bacteria</taxon>
        <taxon>Pseudomonadati</taxon>
        <taxon>Pseudomonadota</taxon>
        <taxon>Gammaproteobacteria</taxon>
        <taxon>Legionellales</taxon>
        <taxon>Legionellaceae</taxon>
        <taxon>Legionella</taxon>
    </lineage>
</organism>
<dbReference type="STRING" id="39962.Lmor_0230"/>
<dbReference type="Proteomes" id="UP000054985">
    <property type="component" value="Unassembled WGS sequence"/>
</dbReference>
<dbReference type="OrthoDB" id="8001376at2"/>
<gene>
    <name evidence="1" type="ORF">Lmor_0230</name>
    <name evidence="2" type="ORF">NCTC12239_02699</name>
</gene>
<dbReference type="PANTHER" id="PTHR30298:SF0">
    <property type="entry name" value="PROTEIN YBFL-RELATED"/>
    <property type="match status" value="1"/>
</dbReference>
<protein>
    <submittedName>
        <fullName evidence="2">Transposase IS4 family protein</fullName>
    </submittedName>
</protein>
<sequence>MDKDVSESFESYFGGLKKLRIERHKLYSLISTIPKLLDFLDLKGQTVTIDAMSTQKTIAKKTCEKEAGFVLALKGNQGTLNDDVRLFLESKFQKGSSTAIVQHIVVNMLNNAKNFFLSLLRACQLIRNPHPQPFSLKKGRREQLV</sequence>
<name>A0A378K7E6_9GAMM</name>
<accession>A0A378K7E6</accession>
<dbReference type="InterPro" id="IPR051698">
    <property type="entry name" value="Transposase_11-like"/>
</dbReference>